<keyword evidence="4" id="KW-1015">Disulfide bond</keyword>
<evidence type="ECO:0000256" key="5">
    <source>
        <dbReference type="SAM" id="SignalP"/>
    </source>
</evidence>
<dbReference type="OrthoDB" id="21110at2759"/>
<dbReference type="GO" id="GO:0005576">
    <property type="term" value="C:extracellular region"/>
    <property type="evidence" value="ECO:0007669"/>
    <property type="project" value="UniProtKB-SubCell"/>
</dbReference>
<dbReference type="InterPro" id="IPR020864">
    <property type="entry name" value="MACPF"/>
</dbReference>
<protein>
    <recommendedName>
        <fullName evidence="6">MACPF domain-containing protein</fullName>
    </recommendedName>
</protein>
<dbReference type="GO" id="GO:0031640">
    <property type="term" value="P:killing of cells of another organism"/>
    <property type="evidence" value="ECO:0007669"/>
    <property type="project" value="UniProtKB-KW"/>
</dbReference>
<feature type="domain" description="MACPF" evidence="6">
    <location>
        <begin position="546"/>
        <end position="882"/>
    </location>
</feature>
<keyword evidence="3" id="KW-0204">Cytolysis</keyword>
<dbReference type="SUPFAM" id="SSF51126">
    <property type="entry name" value="Pectin lyase-like"/>
    <property type="match status" value="1"/>
</dbReference>
<evidence type="ECO:0000313" key="8">
    <source>
        <dbReference type="Proteomes" id="UP000007797"/>
    </source>
</evidence>
<dbReference type="GeneID" id="14866959"/>
<keyword evidence="8" id="KW-1185">Reference proteome</keyword>
<comment type="subcellular location">
    <subcellularLocation>
        <location evidence="1">Secreted</location>
    </subcellularLocation>
</comment>
<organism evidence="7 8">
    <name type="scientific">Cavenderia fasciculata</name>
    <name type="common">Slime mold</name>
    <name type="synonym">Dictyostelium fasciculatum</name>
    <dbReference type="NCBI Taxonomy" id="261658"/>
    <lineage>
        <taxon>Eukaryota</taxon>
        <taxon>Amoebozoa</taxon>
        <taxon>Evosea</taxon>
        <taxon>Eumycetozoa</taxon>
        <taxon>Dictyostelia</taxon>
        <taxon>Acytosteliales</taxon>
        <taxon>Cavenderiaceae</taxon>
        <taxon>Cavenderia</taxon>
    </lineage>
</organism>
<dbReference type="KEGG" id="dfa:DFA_10483"/>
<keyword evidence="5" id="KW-0732">Signal</keyword>
<evidence type="ECO:0000256" key="1">
    <source>
        <dbReference type="ARBA" id="ARBA00004613"/>
    </source>
</evidence>
<evidence type="ECO:0000313" key="7">
    <source>
        <dbReference type="EMBL" id="EGG15641.1"/>
    </source>
</evidence>
<proteinExistence type="predicted"/>
<keyword evidence="2" id="KW-0964">Secreted</keyword>
<evidence type="ECO:0000256" key="2">
    <source>
        <dbReference type="ARBA" id="ARBA00022525"/>
    </source>
</evidence>
<dbReference type="PROSITE" id="PS51412">
    <property type="entry name" value="MACPF_2"/>
    <property type="match status" value="1"/>
</dbReference>
<dbReference type="EMBL" id="GL883026">
    <property type="protein sequence ID" value="EGG15641.1"/>
    <property type="molecule type" value="Genomic_DNA"/>
</dbReference>
<dbReference type="RefSeq" id="XP_004354383.1">
    <property type="nucleotide sequence ID" value="XM_004354331.1"/>
</dbReference>
<evidence type="ECO:0000259" key="6">
    <source>
        <dbReference type="PROSITE" id="PS51412"/>
    </source>
</evidence>
<name>F4QAC2_CACFS</name>
<evidence type="ECO:0000256" key="3">
    <source>
        <dbReference type="ARBA" id="ARBA00022852"/>
    </source>
</evidence>
<dbReference type="Proteomes" id="UP000007797">
    <property type="component" value="Unassembled WGS sequence"/>
</dbReference>
<dbReference type="Pfam" id="PF01823">
    <property type="entry name" value="MACPF"/>
    <property type="match status" value="1"/>
</dbReference>
<gene>
    <name evidence="7" type="ORF">DFA_10483</name>
</gene>
<evidence type="ECO:0000256" key="4">
    <source>
        <dbReference type="ARBA" id="ARBA00023157"/>
    </source>
</evidence>
<dbReference type="PANTHER" id="PTHR45742:SF8">
    <property type="entry name" value="FLOCCULATION PROTEIN FLO11"/>
    <property type="match status" value="1"/>
</dbReference>
<dbReference type="PANTHER" id="PTHR45742">
    <property type="entry name" value="COMPLEMENT COMPONENT C6"/>
    <property type="match status" value="1"/>
</dbReference>
<feature type="chain" id="PRO_5003320098" description="MACPF domain-containing protein" evidence="5">
    <location>
        <begin position="23"/>
        <end position="1288"/>
    </location>
</feature>
<sequence length="1288" mass="141388">MKLLHIFFFVLLGLTVQSVVTSKTVYVDWRATVSEESCGDSSNPCQSIKQAIGVVDPNESNILIFSPGVYDGPLNRELNISNFVELEFRNQGDDQLIQIDCQHVSYGLYVRNSTLRISSFVFTYCYGINGGSISSQYSFLELTNTKFYFSKAHRGAGLYLTANPPVSGTPQSTLICYGCYFSGNYPIIEGGALYLNSSSATLANSTFECNSPSVGSIFDFAIYSSDILFKSSNTTTSGFSCSADSSAYTVNDGQMNSFHCMNIISTCDVSRASSYEPQVPIEQSCNNNNICEQGETCLNCPSDCIDCLFSGTKFQLFSLCDNSSNLPTCLEPGYPISLNNFSINHLYTSKRSIGVISGYFTINKDGIYTILASGLNLGVDIKLNGLYIIQSSFIQTNFSQSFPIKIQGGISNYMTLTFYTPGYSSHAELSLEILDNSGNNVLVPYFSQVTTKSMYISLQQPICIVINSTFKVCHNTSIPQGSSGDSSTEEETCEMVVIQHQAVCGDSICNETPEGCLIDCYKSLGTFCQSQLPPIPSPVPQKDTIGYLINNQRLFSLPGLNNLAHGIDFLLGEILTTLIFDNGFCDNNTFEIIQDFYRETVYTLPPEYNADISPVCSFESTSKMYESSQEYQKEKSSQTKLSISASASGSYSFVSASFSAAFSMSESVSVASSMEKELGGKTVSTSSKCTTSSVTRNSLRFHQDFVKDISPTRSAEAMADFIVKYGALYYKSAVLGGTLETITNVETSKLKSSNSKTIESSSQLSFSASVSAPVGLASGYYSKSQDTSVGVEAQTEFMASSTTSNVIVKGGRVGSFGPDYSTPNNFEDWAGSVSLRPVPIEYNLGFVGDIIPDTWKTPDGNSMKDLWFEGFKNYLVLDAPKVQSTLKIFIMYKNVPKGVTAKDSEILKSMWFTFSSPDDKFQKRFWVQTDPTCLNDTLQSCFTERKYDIDFTWEIASLGVHYKTNNQTLLFDNLYRYVDQVIVQTTNDKGRGYIFKPQRVRVPGTTMIGDISCVPAQPINLLGCTPLAETISIVGDEVRDGYISCTIDTFQIMSRLYQNGKNDSLTIVSPMGPIDCGYILEGDATLQPIPPNYDSTDGGLLVYSEYSLPVAAKDLLDTDLFVTLSGSIGSYTIKSSVKTAELKNQTDQIIRTFKLSTDNIVGQVQGFQIRQNPHILANTSGGTDLFPYNNNIPSWGPVVPSKKIVSYTFTRPVLILWICPKHGDVTYGICIQGEGDPHLGYIHMYVGATHKTIGDDTIVSFSIEPSLKTESDGSIINIRSQFYQDVTK</sequence>
<accession>F4QAC2</accession>
<reference evidence="8" key="1">
    <citation type="journal article" date="2011" name="Genome Res.">
        <title>Phylogeny-wide analysis of social amoeba genomes highlights ancient origins for complex intercellular communication.</title>
        <authorList>
            <person name="Heidel A.J."/>
            <person name="Lawal H.M."/>
            <person name="Felder M."/>
            <person name="Schilde C."/>
            <person name="Helps N.R."/>
            <person name="Tunggal B."/>
            <person name="Rivero F."/>
            <person name="John U."/>
            <person name="Schleicher M."/>
            <person name="Eichinger L."/>
            <person name="Platzer M."/>
            <person name="Noegel A.A."/>
            <person name="Schaap P."/>
            <person name="Gloeckner G."/>
        </authorList>
    </citation>
    <scope>NUCLEOTIDE SEQUENCE [LARGE SCALE GENOMIC DNA]</scope>
    <source>
        <strain evidence="8">SH3</strain>
    </source>
</reference>
<dbReference type="InterPro" id="IPR011050">
    <property type="entry name" value="Pectin_lyase_fold/virulence"/>
</dbReference>
<feature type="signal peptide" evidence="5">
    <location>
        <begin position="1"/>
        <end position="22"/>
    </location>
</feature>